<keyword evidence="2" id="KW-1185">Reference proteome</keyword>
<sequence>MSTVLCVAFLLVVAFAVFLQPVNCSPVKGEWRMASMLRGGMVKKRSVYGPYKHLRGYAFMPKKSYGMWSHLPDSRRERFNFVDGGGFMKSDNDNPSLFALPVQ</sequence>
<reference evidence="3" key="1">
    <citation type="submission" date="2022-11" db="UniProtKB">
        <authorList>
            <consortium name="WormBaseParasite"/>
        </authorList>
    </citation>
    <scope>IDENTIFICATION</scope>
</reference>
<evidence type="ECO:0000313" key="3">
    <source>
        <dbReference type="WBParaSite" id="PSAMB.scaffold9327size5095.g32330.t1"/>
    </source>
</evidence>
<name>A0A914XSB7_9BILA</name>
<keyword evidence="1" id="KW-0732">Signal</keyword>
<feature type="chain" id="PRO_5037938717" evidence="1">
    <location>
        <begin position="25"/>
        <end position="103"/>
    </location>
</feature>
<accession>A0A914XSB7</accession>
<evidence type="ECO:0000256" key="1">
    <source>
        <dbReference type="SAM" id="SignalP"/>
    </source>
</evidence>
<dbReference type="Proteomes" id="UP000887566">
    <property type="component" value="Unplaced"/>
</dbReference>
<organism evidence="2 3">
    <name type="scientific">Plectus sambesii</name>
    <dbReference type="NCBI Taxonomy" id="2011161"/>
    <lineage>
        <taxon>Eukaryota</taxon>
        <taxon>Metazoa</taxon>
        <taxon>Ecdysozoa</taxon>
        <taxon>Nematoda</taxon>
        <taxon>Chromadorea</taxon>
        <taxon>Plectida</taxon>
        <taxon>Plectina</taxon>
        <taxon>Plectoidea</taxon>
        <taxon>Plectidae</taxon>
        <taxon>Plectus</taxon>
    </lineage>
</organism>
<dbReference type="WBParaSite" id="PSAMB.scaffold9327size5095.g32330.t1">
    <property type="protein sequence ID" value="PSAMB.scaffold9327size5095.g32330.t1"/>
    <property type="gene ID" value="PSAMB.scaffold9327size5095.g32330"/>
</dbReference>
<feature type="signal peptide" evidence="1">
    <location>
        <begin position="1"/>
        <end position="24"/>
    </location>
</feature>
<dbReference type="AlphaFoldDB" id="A0A914XSB7"/>
<protein>
    <submittedName>
        <fullName evidence="3">Uncharacterized protein</fullName>
    </submittedName>
</protein>
<evidence type="ECO:0000313" key="2">
    <source>
        <dbReference type="Proteomes" id="UP000887566"/>
    </source>
</evidence>
<proteinExistence type="predicted"/>